<keyword evidence="3" id="KW-0325">Glycoprotein</keyword>
<dbReference type="PANTHER" id="PTHR10680">
    <property type="entry name" value="PEPTIDYL-GLYCINE ALPHA-AMIDATING MONOOXYGENASE"/>
    <property type="match status" value="1"/>
</dbReference>
<evidence type="ECO:0008006" key="5">
    <source>
        <dbReference type="Google" id="ProtNLM"/>
    </source>
</evidence>
<organism evidence="4">
    <name type="scientific">marine metagenome</name>
    <dbReference type="NCBI Taxonomy" id="408172"/>
    <lineage>
        <taxon>unclassified sequences</taxon>
        <taxon>metagenomes</taxon>
        <taxon>ecological metagenomes</taxon>
    </lineage>
</organism>
<evidence type="ECO:0000256" key="3">
    <source>
        <dbReference type="ARBA" id="ARBA00023180"/>
    </source>
</evidence>
<evidence type="ECO:0000256" key="1">
    <source>
        <dbReference type="ARBA" id="ARBA00022729"/>
    </source>
</evidence>
<gene>
    <name evidence="4" type="ORF">METZ01_LOCUS215786</name>
</gene>
<dbReference type="Gene3D" id="2.120.10.30">
    <property type="entry name" value="TolB, C-terminal domain"/>
    <property type="match status" value="1"/>
</dbReference>
<evidence type="ECO:0000313" key="4">
    <source>
        <dbReference type="EMBL" id="SVB62932.1"/>
    </source>
</evidence>
<keyword evidence="2" id="KW-0677">Repeat</keyword>
<dbReference type="InterPro" id="IPR011042">
    <property type="entry name" value="6-blade_b-propeller_TolB-like"/>
</dbReference>
<reference evidence="4" key="1">
    <citation type="submission" date="2018-05" db="EMBL/GenBank/DDBJ databases">
        <authorList>
            <person name="Lanie J.A."/>
            <person name="Ng W.-L."/>
            <person name="Kazmierczak K.M."/>
            <person name="Andrzejewski T.M."/>
            <person name="Davidsen T.M."/>
            <person name="Wayne K.J."/>
            <person name="Tettelin H."/>
            <person name="Glass J.I."/>
            <person name="Rusch D."/>
            <person name="Podicherti R."/>
            <person name="Tsui H.-C.T."/>
            <person name="Winkler M.E."/>
        </authorList>
    </citation>
    <scope>NUCLEOTIDE SEQUENCE</scope>
</reference>
<accession>A0A382FJX1</accession>
<dbReference type="SUPFAM" id="SSF63829">
    <property type="entry name" value="Calcium-dependent phosphotriesterase"/>
    <property type="match status" value="1"/>
</dbReference>
<dbReference type="PROSITE" id="PS51125">
    <property type="entry name" value="NHL"/>
    <property type="match status" value="3"/>
</dbReference>
<protein>
    <recommendedName>
        <fullName evidence="5">SMP-30/Gluconolactonase/LRE-like region domain-containing protein</fullName>
    </recommendedName>
</protein>
<dbReference type="PANTHER" id="PTHR10680:SF14">
    <property type="entry name" value="PEPTIDYL-GLYCINE ALPHA-AMIDATING MONOOXYGENASE"/>
    <property type="match status" value="1"/>
</dbReference>
<evidence type="ECO:0000256" key="2">
    <source>
        <dbReference type="ARBA" id="ARBA00022737"/>
    </source>
</evidence>
<dbReference type="EMBL" id="UINC01050224">
    <property type="protein sequence ID" value="SVB62932.1"/>
    <property type="molecule type" value="Genomic_DNA"/>
</dbReference>
<keyword evidence="1" id="KW-0732">Signal</keyword>
<name>A0A382FJX1_9ZZZZ</name>
<dbReference type="AlphaFoldDB" id="A0A382FJX1"/>
<dbReference type="InterPro" id="IPR001258">
    <property type="entry name" value="NHL_repeat"/>
</dbReference>
<sequence>MRRARRISTPAFVAAVLIFTGTCGPPSDSEGADNNPTVSGEAPVFEVDPSWPQDMPNDWILGSVTAVFVDSQDHVWVAHLPETLTPEETSAVQDPPIGTCCVPAPAVIEFGPDGNVVQGWGEPTQDISVYPRNPHGLFVDHNDYVWVGTYRHHRVMKFTRNGDHVMTIGEYDQNGGSNDPDLLGGPAGIWVDPETNEVYIADGYRNRRVAVYDGDTGGYLRHWGAYGETPVDDYDFGNRDPAGPLPREFSTVHGLTGSLDGQIYVADRRGNRIQVFDQEGTFLTEKIIAPLTRASGSAFVVVLSPDPEQRWLYLADGTNHKVWTLRRDNLEILGEFGRGGRQVGQFLRPHGMSIDSHGNLYVGEASTGRRVQKFTAS</sequence>
<proteinExistence type="predicted"/>